<dbReference type="PANTHER" id="PTHR30055:SF238">
    <property type="entry name" value="MYCOFACTOCIN BIOSYNTHESIS TRANSCRIPTIONAL REGULATOR MFTR-RELATED"/>
    <property type="match status" value="1"/>
</dbReference>
<dbReference type="Pfam" id="PF00440">
    <property type="entry name" value="TetR_N"/>
    <property type="match status" value="1"/>
</dbReference>
<sequence length="212" mass="23472">MESHSPIPAPRLDLRERRRREMVRTIANAAVDLFERNGFQATTIDEIAAEAGISRTTFFRHCATKEATVLVDDGGLETELIAIAATASPERPLHDLETAWESMAALFDEDHVGHDRFLRVRRLMRDVPALHAAGLERDALLATQLTDALADGPGLSALDARAVAETFALGIRLAFDEWVRRVDQAPDVQPPLNVIYRQVREALLRAGETSTL</sequence>
<evidence type="ECO:0000313" key="7">
    <source>
        <dbReference type="Proteomes" id="UP001259347"/>
    </source>
</evidence>
<dbReference type="PRINTS" id="PR00455">
    <property type="entry name" value="HTHTETR"/>
</dbReference>
<dbReference type="PANTHER" id="PTHR30055">
    <property type="entry name" value="HTH-TYPE TRANSCRIPTIONAL REGULATOR RUTR"/>
    <property type="match status" value="1"/>
</dbReference>
<evidence type="ECO:0000256" key="1">
    <source>
        <dbReference type="ARBA" id="ARBA00023015"/>
    </source>
</evidence>
<organism evidence="6 7">
    <name type="scientific">Microbacterium resistens</name>
    <dbReference type="NCBI Taxonomy" id="156977"/>
    <lineage>
        <taxon>Bacteria</taxon>
        <taxon>Bacillati</taxon>
        <taxon>Actinomycetota</taxon>
        <taxon>Actinomycetes</taxon>
        <taxon>Micrococcales</taxon>
        <taxon>Microbacteriaceae</taxon>
        <taxon>Microbacterium</taxon>
    </lineage>
</organism>
<accession>A0ABU1SCV7</accession>
<comment type="caution">
    <text evidence="6">The sequence shown here is derived from an EMBL/GenBank/DDBJ whole genome shotgun (WGS) entry which is preliminary data.</text>
</comment>
<protein>
    <submittedName>
        <fullName evidence="6">AcrR family transcriptional regulator</fullName>
    </submittedName>
</protein>
<evidence type="ECO:0000256" key="2">
    <source>
        <dbReference type="ARBA" id="ARBA00023125"/>
    </source>
</evidence>
<evidence type="ECO:0000259" key="5">
    <source>
        <dbReference type="PROSITE" id="PS50977"/>
    </source>
</evidence>
<dbReference type="PROSITE" id="PS50977">
    <property type="entry name" value="HTH_TETR_2"/>
    <property type="match status" value="1"/>
</dbReference>
<proteinExistence type="predicted"/>
<keyword evidence="2 4" id="KW-0238">DNA-binding</keyword>
<keyword evidence="1" id="KW-0805">Transcription regulation</keyword>
<dbReference type="InterPro" id="IPR009057">
    <property type="entry name" value="Homeodomain-like_sf"/>
</dbReference>
<evidence type="ECO:0000256" key="3">
    <source>
        <dbReference type="ARBA" id="ARBA00023163"/>
    </source>
</evidence>
<name>A0ABU1SCV7_9MICO</name>
<dbReference type="RefSeq" id="WP_310020180.1">
    <property type="nucleotide sequence ID" value="NZ_JAVDUM010000008.1"/>
</dbReference>
<dbReference type="SUPFAM" id="SSF46689">
    <property type="entry name" value="Homeodomain-like"/>
    <property type="match status" value="1"/>
</dbReference>
<keyword evidence="3" id="KW-0804">Transcription</keyword>
<dbReference type="EMBL" id="JAVDUM010000008">
    <property type="protein sequence ID" value="MDR6867409.1"/>
    <property type="molecule type" value="Genomic_DNA"/>
</dbReference>
<reference evidence="6 7" key="1">
    <citation type="submission" date="2023-07" db="EMBL/GenBank/DDBJ databases">
        <title>Sorghum-associated microbial communities from plants grown in Nebraska, USA.</title>
        <authorList>
            <person name="Schachtman D."/>
        </authorList>
    </citation>
    <scope>NUCLEOTIDE SEQUENCE [LARGE SCALE GENOMIC DNA]</scope>
    <source>
        <strain evidence="6 7">2980</strain>
    </source>
</reference>
<gene>
    <name evidence="6" type="ORF">J2Y69_002012</name>
</gene>
<dbReference type="Proteomes" id="UP001259347">
    <property type="component" value="Unassembled WGS sequence"/>
</dbReference>
<evidence type="ECO:0000256" key="4">
    <source>
        <dbReference type="PROSITE-ProRule" id="PRU00335"/>
    </source>
</evidence>
<dbReference type="Gene3D" id="1.10.357.10">
    <property type="entry name" value="Tetracycline Repressor, domain 2"/>
    <property type="match status" value="1"/>
</dbReference>
<keyword evidence="7" id="KW-1185">Reference proteome</keyword>
<feature type="domain" description="HTH tetR-type" evidence="5">
    <location>
        <begin position="20"/>
        <end position="80"/>
    </location>
</feature>
<dbReference type="InterPro" id="IPR050109">
    <property type="entry name" value="HTH-type_TetR-like_transc_reg"/>
</dbReference>
<dbReference type="InterPro" id="IPR001647">
    <property type="entry name" value="HTH_TetR"/>
</dbReference>
<feature type="DNA-binding region" description="H-T-H motif" evidence="4">
    <location>
        <begin position="43"/>
        <end position="62"/>
    </location>
</feature>
<evidence type="ECO:0000313" key="6">
    <source>
        <dbReference type="EMBL" id="MDR6867409.1"/>
    </source>
</evidence>